<gene>
    <name evidence="1" type="ORF">SAMN05216174_103197</name>
</gene>
<reference evidence="2" key="1">
    <citation type="submission" date="2016-10" db="EMBL/GenBank/DDBJ databases">
        <authorList>
            <person name="Varghese N."/>
            <person name="Submissions S."/>
        </authorList>
    </citation>
    <scope>NUCLEOTIDE SEQUENCE [LARGE SCALE GENOMIC DNA]</scope>
    <source>
        <strain evidence="2">IBRC-M 10403</strain>
    </source>
</reference>
<dbReference type="EMBL" id="FMZZ01000003">
    <property type="protein sequence ID" value="SDC62853.1"/>
    <property type="molecule type" value="Genomic_DNA"/>
</dbReference>
<dbReference type="Proteomes" id="UP000199501">
    <property type="component" value="Unassembled WGS sequence"/>
</dbReference>
<evidence type="ECO:0000313" key="2">
    <source>
        <dbReference type="Proteomes" id="UP000199501"/>
    </source>
</evidence>
<organism evidence="1 2">
    <name type="scientific">Actinokineospora iranica</name>
    <dbReference type="NCBI Taxonomy" id="1271860"/>
    <lineage>
        <taxon>Bacteria</taxon>
        <taxon>Bacillati</taxon>
        <taxon>Actinomycetota</taxon>
        <taxon>Actinomycetes</taxon>
        <taxon>Pseudonocardiales</taxon>
        <taxon>Pseudonocardiaceae</taxon>
        <taxon>Actinokineospora</taxon>
    </lineage>
</organism>
<protein>
    <submittedName>
        <fullName evidence="1">Uncharacterized protein</fullName>
    </submittedName>
</protein>
<evidence type="ECO:0000313" key="1">
    <source>
        <dbReference type="EMBL" id="SDC62853.1"/>
    </source>
</evidence>
<sequence length="29" mass="3242">MWETDLECGTPLCEDRGVFAVSIIDERVG</sequence>
<proteinExistence type="predicted"/>
<dbReference type="AlphaFoldDB" id="A0A1G6N4V2"/>
<name>A0A1G6N4V2_9PSEU</name>
<accession>A0A1G6N4V2</accession>
<dbReference type="STRING" id="1271860.SAMN05216174_103197"/>
<keyword evidence="2" id="KW-1185">Reference proteome</keyword>